<dbReference type="InterPro" id="IPR003797">
    <property type="entry name" value="DegV"/>
</dbReference>
<dbReference type="SUPFAM" id="SSF82549">
    <property type="entry name" value="DAK1/DegV-like"/>
    <property type="match status" value="1"/>
</dbReference>
<accession>A0A9D1TWG1</accession>
<evidence type="ECO:0000313" key="2">
    <source>
        <dbReference type="EMBL" id="HIW08675.1"/>
    </source>
</evidence>
<dbReference type="InterPro" id="IPR043168">
    <property type="entry name" value="DegV_C"/>
</dbReference>
<evidence type="ECO:0000256" key="1">
    <source>
        <dbReference type="ARBA" id="ARBA00023121"/>
    </source>
</evidence>
<dbReference type="EMBL" id="DXHQ01000056">
    <property type="protein sequence ID" value="HIW08675.1"/>
    <property type="molecule type" value="Genomic_DNA"/>
</dbReference>
<sequence length="289" mass="30923">MQPYVIFTESTGDLTPALIERAGLRVLPMSFNLDGQAYRNWPDGREISSHDYYDKLRAGSVCTTSQVTLAEFEEAFTPVLEAGQDILYLAFSSGLSGTCQASCVAARMLQEKFPGRRIACVDSRQASMGEGLFAYLVGRRRLAGAGFDEALAYAQQLAPTVCAWFTVDDLMFLKRGGRLSGAAAVAGTLLGIKPVLHVDDDGHLVAMEKVRGRKASLDALVKHFQATASDPAGGTVFISHGDCPDDCQYVMDKLRALGVTDLEQGDIGPVIGAHSGPGTVALFWVGGPR</sequence>
<comment type="caution">
    <text evidence="2">The sequence shown here is derived from an EMBL/GenBank/DDBJ whole genome shotgun (WGS) entry which is preliminary data.</text>
</comment>
<organism evidence="2 3">
    <name type="scientific">Candidatus Faecalibacterium intestinigallinarum</name>
    <dbReference type="NCBI Taxonomy" id="2838581"/>
    <lineage>
        <taxon>Bacteria</taxon>
        <taxon>Bacillati</taxon>
        <taxon>Bacillota</taxon>
        <taxon>Clostridia</taxon>
        <taxon>Eubacteriales</taxon>
        <taxon>Oscillospiraceae</taxon>
        <taxon>Faecalibacterium</taxon>
    </lineage>
</organism>
<protein>
    <submittedName>
        <fullName evidence="2">DegV family protein</fullName>
    </submittedName>
</protein>
<gene>
    <name evidence="2" type="ORF">H9890_04645</name>
</gene>
<dbReference type="Gene3D" id="3.30.1180.10">
    <property type="match status" value="1"/>
</dbReference>
<dbReference type="PANTHER" id="PTHR33434:SF2">
    <property type="entry name" value="FATTY ACID-BINDING PROTEIN TM_1468"/>
    <property type="match status" value="1"/>
</dbReference>
<dbReference type="Gene3D" id="2.20.28.50">
    <property type="entry name" value="degv family protein"/>
    <property type="match status" value="1"/>
</dbReference>
<dbReference type="GO" id="GO:0008289">
    <property type="term" value="F:lipid binding"/>
    <property type="evidence" value="ECO:0007669"/>
    <property type="project" value="UniProtKB-KW"/>
</dbReference>
<dbReference type="NCBIfam" id="TIGR00762">
    <property type="entry name" value="DegV"/>
    <property type="match status" value="1"/>
</dbReference>
<reference evidence="2" key="2">
    <citation type="submission" date="2021-04" db="EMBL/GenBank/DDBJ databases">
        <authorList>
            <person name="Gilroy R."/>
        </authorList>
    </citation>
    <scope>NUCLEOTIDE SEQUENCE</scope>
    <source>
        <strain evidence="2">ChiHcolR34-3080</strain>
    </source>
</reference>
<proteinExistence type="predicted"/>
<dbReference type="PANTHER" id="PTHR33434">
    <property type="entry name" value="DEGV DOMAIN-CONTAINING PROTEIN DR_1986-RELATED"/>
    <property type="match status" value="1"/>
</dbReference>
<dbReference type="InterPro" id="IPR050270">
    <property type="entry name" value="DegV_domain_contain"/>
</dbReference>
<dbReference type="AlphaFoldDB" id="A0A9D1TWG1"/>
<keyword evidence="1" id="KW-0446">Lipid-binding</keyword>
<dbReference type="Proteomes" id="UP000823933">
    <property type="component" value="Unassembled WGS sequence"/>
</dbReference>
<dbReference type="Gene3D" id="3.40.50.10440">
    <property type="entry name" value="Dihydroxyacetone kinase, domain 1"/>
    <property type="match status" value="1"/>
</dbReference>
<dbReference type="Pfam" id="PF02645">
    <property type="entry name" value="DegV"/>
    <property type="match status" value="1"/>
</dbReference>
<dbReference type="PROSITE" id="PS51482">
    <property type="entry name" value="DEGV"/>
    <property type="match status" value="1"/>
</dbReference>
<evidence type="ECO:0000313" key="3">
    <source>
        <dbReference type="Proteomes" id="UP000823933"/>
    </source>
</evidence>
<reference evidence="2" key="1">
    <citation type="journal article" date="2021" name="PeerJ">
        <title>Extensive microbial diversity within the chicken gut microbiome revealed by metagenomics and culture.</title>
        <authorList>
            <person name="Gilroy R."/>
            <person name="Ravi A."/>
            <person name="Getino M."/>
            <person name="Pursley I."/>
            <person name="Horton D.L."/>
            <person name="Alikhan N.F."/>
            <person name="Baker D."/>
            <person name="Gharbi K."/>
            <person name="Hall N."/>
            <person name="Watson M."/>
            <person name="Adriaenssens E.M."/>
            <person name="Foster-Nyarko E."/>
            <person name="Jarju S."/>
            <person name="Secka A."/>
            <person name="Antonio M."/>
            <person name="Oren A."/>
            <person name="Chaudhuri R.R."/>
            <person name="La Ragione R."/>
            <person name="Hildebrand F."/>
            <person name="Pallen M.J."/>
        </authorList>
    </citation>
    <scope>NUCLEOTIDE SEQUENCE</scope>
    <source>
        <strain evidence="2">ChiHcolR34-3080</strain>
    </source>
</reference>
<name>A0A9D1TWG1_9FIRM</name>